<evidence type="ECO:0000256" key="1">
    <source>
        <dbReference type="SAM" id="Coils"/>
    </source>
</evidence>
<evidence type="ECO:0000313" key="4">
    <source>
        <dbReference type="Proteomes" id="UP000054279"/>
    </source>
</evidence>
<feature type="region of interest" description="Disordered" evidence="2">
    <location>
        <begin position="137"/>
        <end position="190"/>
    </location>
</feature>
<sequence>MAAKIVSRKQPASERHRCMKIEVDCKAQQRYYLAYESVQNPISAGVFFQRKATDRYRGRVRNQSVMLRTDQASQSQKTQTVTIGQSKKMNKLGEATLSFHELRTDMTSNGQEEVRPGKKSFQTFEFNFWRHSAERESHQDMVVDCDEEDISRSESEERMSERPSTKEASEIEGDSDEERDTPRRSNRGSFFAMDPNVLHVLFHFCSQNEQRTRSPNCKDINSCLNISSKGKPFKGLGSHSLKGAMTPTAAVPKRSAYHSTPCATTKSPLQSEKASNCDQASHTVTHGARIKVDCLSQNDDFSNRAKLEGINADVTWRDLVIHRANRVGPTRQPRTVVNLQTLEERCINNRIPPKQNAGPAQPAERPVPVRVRNNLNGAIEKHLQDLGDLKSSKSELEVALTRKQMEVRVYEEELRRIVMKEKEMNRALEAAFYG</sequence>
<evidence type="ECO:0000256" key="2">
    <source>
        <dbReference type="SAM" id="MobiDB-lite"/>
    </source>
</evidence>
<reference evidence="3 4" key="1">
    <citation type="submission" date="2014-06" db="EMBL/GenBank/DDBJ databases">
        <title>Evolutionary Origins and Diversification of the Mycorrhizal Mutualists.</title>
        <authorList>
            <consortium name="DOE Joint Genome Institute"/>
            <consortium name="Mycorrhizal Genomics Consortium"/>
            <person name="Kohler A."/>
            <person name="Kuo A."/>
            <person name="Nagy L.G."/>
            <person name="Floudas D."/>
            <person name="Copeland A."/>
            <person name="Barry K.W."/>
            <person name="Cichocki N."/>
            <person name="Veneault-Fourrey C."/>
            <person name="LaButti K."/>
            <person name="Lindquist E.A."/>
            <person name="Lipzen A."/>
            <person name="Lundell T."/>
            <person name="Morin E."/>
            <person name="Murat C."/>
            <person name="Riley R."/>
            <person name="Ohm R."/>
            <person name="Sun H."/>
            <person name="Tunlid A."/>
            <person name="Henrissat B."/>
            <person name="Grigoriev I.V."/>
            <person name="Hibbett D.S."/>
            <person name="Martin F."/>
        </authorList>
    </citation>
    <scope>NUCLEOTIDE SEQUENCE [LARGE SCALE GENOMIC DNA]</scope>
    <source>
        <strain evidence="3 4">SS14</strain>
    </source>
</reference>
<dbReference type="EMBL" id="KN837202">
    <property type="protein sequence ID" value="KIJ34207.1"/>
    <property type="molecule type" value="Genomic_DNA"/>
</dbReference>
<keyword evidence="1" id="KW-0175">Coiled coil</keyword>
<accession>A0A0C9UY23</accession>
<evidence type="ECO:0000313" key="3">
    <source>
        <dbReference type="EMBL" id="KIJ34207.1"/>
    </source>
</evidence>
<protein>
    <submittedName>
        <fullName evidence="3">Uncharacterized protein</fullName>
    </submittedName>
</protein>
<proteinExistence type="predicted"/>
<gene>
    <name evidence="3" type="ORF">M422DRAFT_263699</name>
</gene>
<name>A0A0C9UY23_SPHS4</name>
<dbReference type="HOGENOM" id="CLU_049939_0_0_1"/>
<feature type="compositionally biased region" description="Acidic residues" evidence="2">
    <location>
        <begin position="170"/>
        <end position="179"/>
    </location>
</feature>
<dbReference type="Proteomes" id="UP000054279">
    <property type="component" value="Unassembled WGS sequence"/>
</dbReference>
<keyword evidence="4" id="KW-1185">Reference proteome</keyword>
<dbReference type="AlphaFoldDB" id="A0A0C9UY23"/>
<feature type="compositionally biased region" description="Basic and acidic residues" evidence="2">
    <location>
        <begin position="150"/>
        <end position="169"/>
    </location>
</feature>
<organism evidence="3 4">
    <name type="scientific">Sphaerobolus stellatus (strain SS14)</name>
    <dbReference type="NCBI Taxonomy" id="990650"/>
    <lineage>
        <taxon>Eukaryota</taxon>
        <taxon>Fungi</taxon>
        <taxon>Dikarya</taxon>
        <taxon>Basidiomycota</taxon>
        <taxon>Agaricomycotina</taxon>
        <taxon>Agaricomycetes</taxon>
        <taxon>Phallomycetidae</taxon>
        <taxon>Geastrales</taxon>
        <taxon>Sphaerobolaceae</taxon>
        <taxon>Sphaerobolus</taxon>
    </lineage>
</organism>
<feature type="coiled-coil region" evidence="1">
    <location>
        <begin position="393"/>
        <end position="430"/>
    </location>
</feature>